<dbReference type="AlphaFoldDB" id="A0AAE1UZ44"/>
<evidence type="ECO:0000313" key="1">
    <source>
        <dbReference type="EMBL" id="KAK4342220.1"/>
    </source>
</evidence>
<name>A0AAE1UZ44_9SOLA</name>
<keyword evidence="2" id="KW-1185">Reference proteome</keyword>
<gene>
    <name evidence="1" type="ORF">RND71_038036</name>
</gene>
<proteinExistence type="predicted"/>
<accession>A0AAE1UZ44</accession>
<dbReference type="EMBL" id="JAVYJV010000021">
    <property type="protein sequence ID" value="KAK4342220.1"/>
    <property type="molecule type" value="Genomic_DNA"/>
</dbReference>
<dbReference type="Proteomes" id="UP001291623">
    <property type="component" value="Unassembled WGS sequence"/>
</dbReference>
<sequence length="83" mass="9483">MQSPFVIVTGDTRSAIERHKALLIASIYTDLEKFGVAFSPFDEIPDNSEAYRYNLISENVALQHRLLHFPFDLVQQLDLCSII</sequence>
<reference evidence="1" key="1">
    <citation type="submission" date="2023-12" db="EMBL/GenBank/DDBJ databases">
        <title>Genome assembly of Anisodus tanguticus.</title>
        <authorList>
            <person name="Wang Y.-J."/>
        </authorList>
    </citation>
    <scope>NUCLEOTIDE SEQUENCE</scope>
    <source>
        <strain evidence="1">KB-2021</strain>
        <tissue evidence="1">Leaf</tissue>
    </source>
</reference>
<comment type="caution">
    <text evidence="1">The sequence shown here is derived from an EMBL/GenBank/DDBJ whole genome shotgun (WGS) entry which is preliminary data.</text>
</comment>
<organism evidence="1 2">
    <name type="scientific">Anisodus tanguticus</name>
    <dbReference type="NCBI Taxonomy" id="243964"/>
    <lineage>
        <taxon>Eukaryota</taxon>
        <taxon>Viridiplantae</taxon>
        <taxon>Streptophyta</taxon>
        <taxon>Embryophyta</taxon>
        <taxon>Tracheophyta</taxon>
        <taxon>Spermatophyta</taxon>
        <taxon>Magnoliopsida</taxon>
        <taxon>eudicotyledons</taxon>
        <taxon>Gunneridae</taxon>
        <taxon>Pentapetalae</taxon>
        <taxon>asterids</taxon>
        <taxon>lamiids</taxon>
        <taxon>Solanales</taxon>
        <taxon>Solanaceae</taxon>
        <taxon>Solanoideae</taxon>
        <taxon>Hyoscyameae</taxon>
        <taxon>Anisodus</taxon>
    </lineage>
</organism>
<evidence type="ECO:0000313" key="2">
    <source>
        <dbReference type="Proteomes" id="UP001291623"/>
    </source>
</evidence>
<protein>
    <submittedName>
        <fullName evidence="1">Uncharacterized protein</fullName>
    </submittedName>
</protein>